<keyword evidence="1" id="KW-0812">Transmembrane</keyword>
<accession>B8CZT2</accession>
<keyword evidence="1" id="KW-0472">Membrane</keyword>
<evidence type="ECO:0000313" key="3">
    <source>
        <dbReference type="Proteomes" id="UP000000719"/>
    </source>
</evidence>
<dbReference type="HOGENOM" id="CLU_108875_1_0_9"/>
<gene>
    <name evidence="2" type="ordered locus">Hore_20390</name>
</gene>
<evidence type="ECO:0000313" key="2">
    <source>
        <dbReference type="EMBL" id="ACL70784.1"/>
    </source>
</evidence>
<name>B8CZT2_HALOH</name>
<evidence type="ECO:0000256" key="1">
    <source>
        <dbReference type="SAM" id="Phobius"/>
    </source>
</evidence>
<keyword evidence="2" id="KW-0808">Transferase</keyword>
<proteinExistence type="predicted"/>
<feature type="transmembrane region" description="Helical" evidence="1">
    <location>
        <begin position="12"/>
        <end position="34"/>
    </location>
</feature>
<keyword evidence="2" id="KW-0418">Kinase</keyword>
<dbReference type="InterPro" id="IPR024529">
    <property type="entry name" value="ECF_trnsprt_substrate-spec"/>
</dbReference>
<dbReference type="EMBL" id="CP001098">
    <property type="protein sequence ID" value="ACL70784.1"/>
    <property type="molecule type" value="Genomic_DNA"/>
</dbReference>
<reference evidence="2 3" key="1">
    <citation type="journal article" date="2009" name="PLoS ONE">
        <title>Genome analysis of the anaerobic thermohalophilic bacterium Halothermothrix orenii.</title>
        <authorList>
            <person name="Mavromatis K."/>
            <person name="Ivanova N."/>
            <person name="Anderson I."/>
            <person name="Lykidis A."/>
            <person name="Hooper S.D."/>
            <person name="Sun H."/>
            <person name="Kunin V."/>
            <person name="Lapidus A."/>
            <person name="Hugenholtz P."/>
            <person name="Patel B."/>
            <person name="Kyrpides N.C."/>
        </authorList>
    </citation>
    <scope>NUCLEOTIDE SEQUENCE [LARGE SCALE GENOMIC DNA]</scope>
    <source>
        <strain evidence="3">H 168 / OCM 544 / DSM 9562</strain>
    </source>
</reference>
<dbReference type="GO" id="GO:0016301">
    <property type="term" value="F:kinase activity"/>
    <property type="evidence" value="ECO:0007669"/>
    <property type="project" value="UniProtKB-KW"/>
</dbReference>
<protein>
    <submittedName>
        <fullName evidence="2">Signal transduction histidine kinase, LytS</fullName>
    </submittedName>
</protein>
<dbReference type="eggNOG" id="ENOG502ZW3A">
    <property type="taxonomic scope" value="Bacteria"/>
</dbReference>
<dbReference type="KEGG" id="hor:Hore_20390"/>
<sequence length="149" mass="16413">MIFHYWPGLGKVFLPMHIPVFVSGVFLGPLYGAIVGVLTPLLSSLITGMPPVFPMLPVMVVELGLYGLIMGYFYRRKNSNIYFSLILSMVTGRFGASIVMAVFLKLVDNPLIYIWSILVKGLPGIIAQLVLIPLLVKYLDKKGVTPLDG</sequence>
<feature type="transmembrane region" description="Helical" evidence="1">
    <location>
        <begin position="54"/>
        <end position="74"/>
    </location>
</feature>
<feature type="transmembrane region" description="Helical" evidence="1">
    <location>
        <begin position="112"/>
        <end position="136"/>
    </location>
</feature>
<dbReference type="Proteomes" id="UP000000719">
    <property type="component" value="Chromosome"/>
</dbReference>
<feature type="transmembrane region" description="Helical" evidence="1">
    <location>
        <begin position="81"/>
        <end position="106"/>
    </location>
</feature>
<dbReference type="GO" id="GO:0022857">
    <property type="term" value="F:transmembrane transporter activity"/>
    <property type="evidence" value="ECO:0007669"/>
    <property type="project" value="InterPro"/>
</dbReference>
<dbReference type="Pfam" id="PF12822">
    <property type="entry name" value="ECF_trnsprt"/>
    <property type="match status" value="1"/>
</dbReference>
<dbReference type="AlphaFoldDB" id="B8CZT2"/>
<keyword evidence="3" id="KW-1185">Reference proteome</keyword>
<dbReference type="Gene3D" id="1.10.1760.20">
    <property type="match status" value="1"/>
</dbReference>
<keyword evidence="1" id="KW-1133">Transmembrane helix</keyword>
<organism evidence="2 3">
    <name type="scientific">Halothermothrix orenii (strain H 168 / OCM 544 / DSM 9562)</name>
    <dbReference type="NCBI Taxonomy" id="373903"/>
    <lineage>
        <taxon>Bacteria</taxon>
        <taxon>Bacillati</taxon>
        <taxon>Bacillota</taxon>
        <taxon>Clostridia</taxon>
        <taxon>Halanaerobiales</taxon>
        <taxon>Halothermotrichaceae</taxon>
        <taxon>Halothermothrix</taxon>
    </lineage>
</organism>
<dbReference type="STRING" id="373903.Hore_20390"/>